<protein>
    <recommendedName>
        <fullName evidence="3">Tetratricopeptide repeat protein</fullName>
    </recommendedName>
</protein>
<dbReference type="AlphaFoldDB" id="A0A553V4S1"/>
<evidence type="ECO:0008006" key="3">
    <source>
        <dbReference type="Google" id="ProtNLM"/>
    </source>
</evidence>
<dbReference type="InterPro" id="IPR011990">
    <property type="entry name" value="TPR-like_helical_dom_sf"/>
</dbReference>
<dbReference type="EMBL" id="VKDB01000002">
    <property type="protein sequence ID" value="TSA87480.1"/>
    <property type="molecule type" value="Genomic_DNA"/>
</dbReference>
<organism evidence="1 2">
    <name type="scientific">Deinococcus detaillensis</name>
    <dbReference type="NCBI Taxonomy" id="2592048"/>
    <lineage>
        <taxon>Bacteria</taxon>
        <taxon>Thermotogati</taxon>
        <taxon>Deinococcota</taxon>
        <taxon>Deinococci</taxon>
        <taxon>Deinococcales</taxon>
        <taxon>Deinococcaceae</taxon>
        <taxon>Deinococcus</taxon>
    </lineage>
</organism>
<reference evidence="1 2" key="1">
    <citation type="submission" date="2019-07" db="EMBL/GenBank/DDBJ databases">
        <title>Deinococcus detaillus sp. nov., isolated from humus soil in Antarctica.</title>
        <authorList>
            <person name="Zhang K."/>
        </authorList>
    </citation>
    <scope>NUCLEOTIDE SEQUENCE [LARGE SCALE GENOMIC DNA]</scope>
    <source>
        <strain evidence="1 2">H1</strain>
    </source>
</reference>
<dbReference type="Proteomes" id="UP000316092">
    <property type="component" value="Unassembled WGS sequence"/>
</dbReference>
<sequence>MTTAFLIFVLSGPLSPAAPLDDALNALMGGKVDATVNMLKDNTDAPSLVVLARAYVGQSLFVGSMTAKKKLYELSEAAARRAVTADPRNAEAKTELAYALGLRLQGAGIVEATRTGLEVKRLFDDAVKLDPNTARAWVGLGTWNVQALSLGSLVRFATGASEADMRQDHRKAIQLQPNEVFFRLSYADSLLLLAKNDNRRAADLKQEARSILQAALNLTPQTYWQRYDQDAVRQRLKSLGGS</sequence>
<proteinExistence type="predicted"/>
<evidence type="ECO:0000313" key="2">
    <source>
        <dbReference type="Proteomes" id="UP000316092"/>
    </source>
</evidence>
<comment type="caution">
    <text evidence="1">The sequence shown here is derived from an EMBL/GenBank/DDBJ whole genome shotgun (WGS) entry which is preliminary data.</text>
</comment>
<dbReference type="Gene3D" id="1.25.40.10">
    <property type="entry name" value="Tetratricopeptide repeat domain"/>
    <property type="match status" value="1"/>
</dbReference>
<gene>
    <name evidence="1" type="ORF">FNU79_03080</name>
</gene>
<keyword evidence="2" id="KW-1185">Reference proteome</keyword>
<name>A0A553V4S1_9DEIO</name>
<dbReference type="SUPFAM" id="SSF48452">
    <property type="entry name" value="TPR-like"/>
    <property type="match status" value="1"/>
</dbReference>
<accession>A0A553V4S1</accession>
<evidence type="ECO:0000313" key="1">
    <source>
        <dbReference type="EMBL" id="TSA87480.1"/>
    </source>
</evidence>